<dbReference type="EMBL" id="BK014999">
    <property type="protein sequence ID" value="DAD86464.1"/>
    <property type="molecule type" value="Genomic_DNA"/>
</dbReference>
<protein>
    <submittedName>
        <fullName evidence="1">Uncharacterized protein</fullName>
    </submittedName>
</protein>
<sequence>MIKITVDTKKGVQIIKEGTLIKGTLKDLLFELTALHNEIVNNIVEQNKENLQPGIDPLTAKFNMVDTIAETTKVALERDHKYTSDTSTTVQHIKPLQEPKEAAEEITVDDIIKGGLGIDMDKLTWEIYATNELIDKWWPIMNDHIMTDEEMKQLQKEAKEAGVDMDDLLNAMIEKYEKMED</sequence>
<evidence type="ECO:0000313" key="1">
    <source>
        <dbReference type="EMBL" id="DAD86464.1"/>
    </source>
</evidence>
<organism evidence="1">
    <name type="scientific">Siphoviridae sp. ctsBB38</name>
    <dbReference type="NCBI Taxonomy" id="2826482"/>
    <lineage>
        <taxon>Viruses</taxon>
        <taxon>Duplodnaviria</taxon>
        <taxon>Heunggongvirae</taxon>
        <taxon>Uroviricota</taxon>
        <taxon>Caudoviricetes</taxon>
    </lineage>
</organism>
<accession>A0A8S5MWD6</accession>
<proteinExistence type="predicted"/>
<reference evidence="1" key="1">
    <citation type="journal article" date="2021" name="Proc. Natl. Acad. Sci. U.S.A.">
        <title>A Catalog of Tens of Thousands of Viruses from Human Metagenomes Reveals Hidden Associations with Chronic Diseases.</title>
        <authorList>
            <person name="Tisza M.J."/>
            <person name="Buck C.B."/>
        </authorList>
    </citation>
    <scope>NUCLEOTIDE SEQUENCE</scope>
    <source>
        <strain evidence="1">CtsBB38</strain>
    </source>
</reference>
<name>A0A8S5MWD6_9CAUD</name>